<comment type="function">
    <text evidence="7 8">Cell wall formation. Catalyzes the addition of glutamate to the nucleotide precursor UDP-N-acetylmuramoyl-L-alanine (UMA).</text>
</comment>
<keyword evidence="7 8" id="KW-0133">Cell shape</keyword>
<evidence type="ECO:0000313" key="11">
    <source>
        <dbReference type="EMBL" id="SFF84936.1"/>
    </source>
</evidence>
<comment type="subcellular location">
    <subcellularLocation>
        <location evidence="1 7 8">Cytoplasm</location>
    </subcellularLocation>
</comment>
<dbReference type="UniPathway" id="UPA00219"/>
<evidence type="ECO:0000313" key="12">
    <source>
        <dbReference type="Proteomes" id="UP000198589"/>
    </source>
</evidence>
<dbReference type="GO" id="GO:0071555">
    <property type="term" value="P:cell wall organization"/>
    <property type="evidence" value="ECO:0007669"/>
    <property type="project" value="UniProtKB-KW"/>
</dbReference>
<evidence type="ECO:0000256" key="1">
    <source>
        <dbReference type="ARBA" id="ARBA00004496"/>
    </source>
</evidence>
<dbReference type="InterPro" id="IPR005762">
    <property type="entry name" value="MurD"/>
</dbReference>
<organism evidence="11 12">
    <name type="scientific">Blastococcus tunisiensis</name>
    <dbReference type="NCBI Taxonomy" id="1798228"/>
    <lineage>
        <taxon>Bacteria</taxon>
        <taxon>Bacillati</taxon>
        <taxon>Actinomycetota</taxon>
        <taxon>Actinomycetes</taxon>
        <taxon>Geodermatophilales</taxon>
        <taxon>Geodermatophilaceae</taxon>
        <taxon>Blastococcus</taxon>
    </lineage>
</organism>
<dbReference type="EC" id="6.3.2.9" evidence="7 8"/>
<name>A0A1I2M677_9ACTN</name>
<feature type="domain" description="Mur ligase C-terminal" evidence="9">
    <location>
        <begin position="290"/>
        <end position="405"/>
    </location>
</feature>
<evidence type="ECO:0000259" key="10">
    <source>
        <dbReference type="Pfam" id="PF08245"/>
    </source>
</evidence>
<keyword evidence="12" id="KW-1185">Reference proteome</keyword>
<dbReference type="Proteomes" id="UP000198589">
    <property type="component" value="Unassembled WGS sequence"/>
</dbReference>
<evidence type="ECO:0000256" key="5">
    <source>
        <dbReference type="ARBA" id="ARBA00022741"/>
    </source>
</evidence>
<keyword evidence="7 8" id="KW-0131">Cell cycle</keyword>
<dbReference type="PANTHER" id="PTHR43692:SF1">
    <property type="entry name" value="UDP-N-ACETYLMURAMOYLALANINE--D-GLUTAMATE LIGASE"/>
    <property type="match status" value="1"/>
</dbReference>
<evidence type="ECO:0000256" key="7">
    <source>
        <dbReference type="HAMAP-Rule" id="MF_00639"/>
    </source>
</evidence>
<dbReference type="RefSeq" id="WP_092203618.1">
    <property type="nucleotide sequence ID" value="NZ_FOND01000029.1"/>
</dbReference>
<keyword evidence="5 7" id="KW-0547">Nucleotide-binding</keyword>
<comment type="catalytic activity">
    <reaction evidence="7 8">
        <text>UDP-N-acetyl-alpha-D-muramoyl-L-alanine + D-glutamate + ATP = UDP-N-acetyl-alpha-D-muramoyl-L-alanyl-D-glutamate + ADP + phosphate + H(+)</text>
        <dbReference type="Rhea" id="RHEA:16429"/>
        <dbReference type="ChEBI" id="CHEBI:15378"/>
        <dbReference type="ChEBI" id="CHEBI:29986"/>
        <dbReference type="ChEBI" id="CHEBI:30616"/>
        <dbReference type="ChEBI" id="CHEBI:43474"/>
        <dbReference type="ChEBI" id="CHEBI:83898"/>
        <dbReference type="ChEBI" id="CHEBI:83900"/>
        <dbReference type="ChEBI" id="CHEBI:456216"/>
        <dbReference type="EC" id="6.3.2.9"/>
    </reaction>
</comment>
<evidence type="ECO:0000259" key="9">
    <source>
        <dbReference type="Pfam" id="PF02875"/>
    </source>
</evidence>
<sequence>MPPTISWSDLRDRAVGVWGLGVEGRANLRKLAALGVTPRVMVDDRPATADVVNTGAGGLEALASCDVVVKSPGISRTREDLRALEAGGVPVTGGLGLWLAEADRDRVLCITGTKGKSTTTAIAGHLVTGLGQRVLLGGNFGTAPWDPEAPQDVDWWVVETSSYQATDVTLGPAVVAVTSLSEDHLDWHGGPGNYFRDKLSLCRRPGVRRVVADGDSPLVRAHAELLGPAVTWVHAADDPGWTGGLGLLGEHNVRNALVARAALVELGVPGADDDGRIASAATGFAGLGSRLRPVGRVAGVDFVDDSLSTNVLPTLAAVEAFRGRRVALLVGGHDRGIDYAPLADGLTGRADLVAICLPDSGARIAAALQAGAPDVEVREVADLAEGVRSGFDWARPDGVVLLSPAAPSFGRYRDYQERADDFVRTVESLSGS</sequence>
<proteinExistence type="inferred from homology"/>
<reference evidence="12" key="1">
    <citation type="submission" date="2016-10" db="EMBL/GenBank/DDBJ databases">
        <authorList>
            <person name="Varghese N."/>
            <person name="Submissions S."/>
        </authorList>
    </citation>
    <scope>NUCLEOTIDE SEQUENCE [LARGE SCALE GENOMIC DNA]</scope>
    <source>
        <strain evidence="12">DSM 46838</strain>
    </source>
</reference>
<keyword evidence="6 7" id="KW-0067">ATP-binding</keyword>
<feature type="domain" description="Mur ligase central" evidence="10">
    <location>
        <begin position="110"/>
        <end position="217"/>
    </location>
</feature>
<keyword evidence="7 8" id="KW-0573">Peptidoglycan synthesis</keyword>
<comment type="pathway">
    <text evidence="2 7 8">Cell wall biogenesis; peptidoglycan biosynthesis.</text>
</comment>
<dbReference type="GO" id="GO:0008764">
    <property type="term" value="F:UDP-N-acetylmuramoylalanine-D-glutamate ligase activity"/>
    <property type="evidence" value="ECO:0007669"/>
    <property type="project" value="UniProtKB-UniRule"/>
</dbReference>
<dbReference type="Gene3D" id="3.40.1190.10">
    <property type="entry name" value="Mur-like, catalytic domain"/>
    <property type="match status" value="1"/>
</dbReference>
<keyword evidence="4 7" id="KW-0436">Ligase</keyword>
<keyword evidence="7 8" id="KW-0961">Cell wall biogenesis/degradation</keyword>
<comment type="similarity">
    <text evidence="7">Belongs to the MurCDEF family.</text>
</comment>
<dbReference type="NCBIfam" id="TIGR01087">
    <property type="entry name" value="murD"/>
    <property type="match status" value="1"/>
</dbReference>
<keyword evidence="7 8" id="KW-0132">Cell division</keyword>
<accession>A0A1I2M677</accession>
<gene>
    <name evidence="7" type="primary">murD</name>
    <name evidence="11" type="ORF">SAMN05216574_12930</name>
</gene>
<dbReference type="InterPro" id="IPR036565">
    <property type="entry name" value="Mur-like_cat_sf"/>
</dbReference>
<feature type="binding site" evidence="7">
    <location>
        <begin position="112"/>
        <end position="118"/>
    </location>
    <ligand>
        <name>ATP</name>
        <dbReference type="ChEBI" id="CHEBI:30616"/>
    </ligand>
</feature>
<dbReference type="SUPFAM" id="SSF53623">
    <property type="entry name" value="MurD-like peptide ligases, catalytic domain"/>
    <property type="match status" value="1"/>
</dbReference>
<dbReference type="AlphaFoldDB" id="A0A1I2M677"/>
<evidence type="ECO:0000256" key="2">
    <source>
        <dbReference type="ARBA" id="ARBA00004752"/>
    </source>
</evidence>
<dbReference type="GO" id="GO:0005524">
    <property type="term" value="F:ATP binding"/>
    <property type="evidence" value="ECO:0007669"/>
    <property type="project" value="UniProtKB-UniRule"/>
</dbReference>
<dbReference type="Pfam" id="PF08245">
    <property type="entry name" value="Mur_ligase_M"/>
    <property type="match status" value="1"/>
</dbReference>
<dbReference type="InterPro" id="IPR004101">
    <property type="entry name" value="Mur_ligase_C"/>
</dbReference>
<dbReference type="Gene3D" id="3.40.50.720">
    <property type="entry name" value="NAD(P)-binding Rossmann-like Domain"/>
    <property type="match status" value="1"/>
</dbReference>
<dbReference type="GO" id="GO:0051301">
    <property type="term" value="P:cell division"/>
    <property type="evidence" value="ECO:0007669"/>
    <property type="project" value="UniProtKB-KW"/>
</dbReference>
<dbReference type="EMBL" id="FOND01000029">
    <property type="protein sequence ID" value="SFF84936.1"/>
    <property type="molecule type" value="Genomic_DNA"/>
</dbReference>
<evidence type="ECO:0000256" key="8">
    <source>
        <dbReference type="RuleBase" id="RU003664"/>
    </source>
</evidence>
<evidence type="ECO:0000256" key="4">
    <source>
        <dbReference type="ARBA" id="ARBA00022598"/>
    </source>
</evidence>
<dbReference type="STRING" id="1798228.SAMN05216574_12930"/>
<dbReference type="HAMAP" id="MF_00639">
    <property type="entry name" value="MurD"/>
    <property type="match status" value="1"/>
</dbReference>
<keyword evidence="3 7" id="KW-0963">Cytoplasm</keyword>
<dbReference type="Pfam" id="PF02875">
    <property type="entry name" value="Mur_ligase_C"/>
    <property type="match status" value="1"/>
</dbReference>
<protein>
    <recommendedName>
        <fullName evidence="7 8">UDP-N-acetylmuramoylalanine--D-glutamate ligase</fullName>
        <ecNumber evidence="7 8">6.3.2.9</ecNumber>
    </recommendedName>
    <alternativeName>
        <fullName evidence="7">D-glutamic acid-adding enzyme</fullName>
    </alternativeName>
    <alternativeName>
        <fullName evidence="7">UDP-N-acetylmuramoyl-L-alanyl-D-glutamate synthetase</fullName>
    </alternativeName>
</protein>
<evidence type="ECO:0000256" key="6">
    <source>
        <dbReference type="ARBA" id="ARBA00022840"/>
    </source>
</evidence>
<dbReference type="InterPro" id="IPR013221">
    <property type="entry name" value="Mur_ligase_cen"/>
</dbReference>
<dbReference type="GO" id="GO:0005737">
    <property type="term" value="C:cytoplasm"/>
    <property type="evidence" value="ECO:0007669"/>
    <property type="project" value="UniProtKB-SubCell"/>
</dbReference>
<dbReference type="OrthoDB" id="9809796at2"/>
<dbReference type="InterPro" id="IPR036615">
    <property type="entry name" value="Mur_ligase_C_dom_sf"/>
</dbReference>
<dbReference type="GO" id="GO:0009252">
    <property type="term" value="P:peptidoglycan biosynthetic process"/>
    <property type="evidence" value="ECO:0007669"/>
    <property type="project" value="UniProtKB-UniRule"/>
</dbReference>
<dbReference type="SUPFAM" id="SSF53244">
    <property type="entry name" value="MurD-like peptide ligases, peptide-binding domain"/>
    <property type="match status" value="1"/>
</dbReference>
<dbReference type="Gene3D" id="3.90.190.20">
    <property type="entry name" value="Mur ligase, C-terminal domain"/>
    <property type="match status" value="1"/>
</dbReference>
<evidence type="ECO:0000256" key="3">
    <source>
        <dbReference type="ARBA" id="ARBA00022490"/>
    </source>
</evidence>
<dbReference type="GO" id="GO:0008360">
    <property type="term" value="P:regulation of cell shape"/>
    <property type="evidence" value="ECO:0007669"/>
    <property type="project" value="UniProtKB-KW"/>
</dbReference>
<dbReference type="PANTHER" id="PTHR43692">
    <property type="entry name" value="UDP-N-ACETYLMURAMOYLALANINE--D-GLUTAMATE LIGASE"/>
    <property type="match status" value="1"/>
</dbReference>